<feature type="transmembrane region" description="Helical" evidence="1">
    <location>
        <begin position="38"/>
        <end position="57"/>
    </location>
</feature>
<sequence>MFRHRFDPSSLVAAVLFAGIAARYLAEGLGGHPVSFPWAVPAVIAAIGAIALFRLVFQSRRRDP</sequence>
<keyword evidence="1" id="KW-0472">Membrane</keyword>
<evidence type="ECO:0000313" key="2">
    <source>
        <dbReference type="EMBL" id="TQL98177.1"/>
    </source>
</evidence>
<proteinExistence type="predicted"/>
<organism evidence="2 3">
    <name type="scientific">Actinoallomurus bryophytorum</name>
    <dbReference type="NCBI Taxonomy" id="1490222"/>
    <lineage>
        <taxon>Bacteria</taxon>
        <taxon>Bacillati</taxon>
        <taxon>Actinomycetota</taxon>
        <taxon>Actinomycetes</taxon>
        <taxon>Streptosporangiales</taxon>
        <taxon>Thermomonosporaceae</taxon>
        <taxon>Actinoallomurus</taxon>
    </lineage>
</organism>
<protein>
    <submittedName>
        <fullName evidence="2">Uncharacterized protein</fullName>
    </submittedName>
</protein>
<keyword evidence="3" id="KW-1185">Reference proteome</keyword>
<gene>
    <name evidence="2" type="ORF">FB559_3797</name>
</gene>
<dbReference type="OrthoDB" id="4338664at2"/>
<dbReference type="EMBL" id="VFOZ01000001">
    <property type="protein sequence ID" value="TQL98177.1"/>
    <property type="molecule type" value="Genomic_DNA"/>
</dbReference>
<reference evidence="2 3" key="1">
    <citation type="submission" date="2019-06" db="EMBL/GenBank/DDBJ databases">
        <title>Sequencing the genomes of 1000 actinobacteria strains.</title>
        <authorList>
            <person name="Klenk H.-P."/>
        </authorList>
    </citation>
    <scope>NUCLEOTIDE SEQUENCE [LARGE SCALE GENOMIC DNA]</scope>
    <source>
        <strain evidence="2 3">DSM 102200</strain>
    </source>
</reference>
<evidence type="ECO:0000313" key="3">
    <source>
        <dbReference type="Proteomes" id="UP000316096"/>
    </source>
</evidence>
<keyword evidence="1" id="KW-1133">Transmembrane helix</keyword>
<name>A0A543CMM5_9ACTN</name>
<dbReference type="Proteomes" id="UP000316096">
    <property type="component" value="Unassembled WGS sequence"/>
</dbReference>
<dbReference type="RefSeq" id="WP_141956815.1">
    <property type="nucleotide sequence ID" value="NZ_VFOZ01000001.1"/>
</dbReference>
<evidence type="ECO:0000256" key="1">
    <source>
        <dbReference type="SAM" id="Phobius"/>
    </source>
</evidence>
<dbReference type="AlphaFoldDB" id="A0A543CMM5"/>
<comment type="caution">
    <text evidence="2">The sequence shown here is derived from an EMBL/GenBank/DDBJ whole genome shotgun (WGS) entry which is preliminary data.</text>
</comment>
<accession>A0A543CMM5</accession>
<keyword evidence="1" id="KW-0812">Transmembrane</keyword>